<dbReference type="KEGG" id="msea:METESE_26790"/>
<evidence type="ECO:0000313" key="3">
    <source>
        <dbReference type="Proteomes" id="UP001228113"/>
    </source>
</evidence>
<keyword evidence="1" id="KW-0732">Signal</keyword>
<feature type="signal peptide" evidence="1">
    <location>
        <begin position="1"/>
        <end position="30"/>
    </location>
</feature>
<proteinExistence type="predicted"/>
<name>A0AA48KD19_9BACT</name>
<dbReference type="Proteomes" id="UP001228113">
    <property type="component" value="Chromosome"/>
</dbReference>
<evidence type="ECO:0000256" key="1">
    <source>
        <dbReference type="SAM" id="SignalP"/>
    </source>
</evidence>
<gene>
    <name evidence="2" type="ORF">METESE_26790</name>
</gene>
<reference evidence="2" key="1">
    <citation type="journal article" date="2023" name="Int. J. Syst. Evol. Microbiol.">
        <title>Mesoterricola silvestris gen. nov., sp. nov., Mesoterricola sediminis sp. nov., Geothrix oryzae sp. nov., Geothrix edaphica sp. nov., Geothrix rubra sp. nov., and Geothrix limicola sp. nov., six novel members of Acidobacteriota isolated from soils.</title>
        <authorList>
            <person name="Itoh H."/>
            <person name="Sugisawa Y."/>
            <person name="Mise K."/>
            <person name="Xu Z."/>
            <person name="Kuniyasu M."/>
            <person name="Ushijima N."/>
            <person name="Kawano K."/>
            <person name="Kobayashi E."/>
            <person name="Shiratori Y."/>
            <person name="Masuda Y."/>
            <person name="Senoo K."/>
        </authorList>
    </citation>
    <scope>NUCLEOTIDE SEQUENCE</scope>
    <source>
        <strain evidence="2">W786</strain>
    </source>
</reference>
<dbReference type="EMBL" id="AP027081">
    <property type="protein sequence ID" value="BDU77721.1"/>
    <property type="molecule type" value="Genomic_DNA"/>
</dbReference>
<dbReference type="AlphaFoldDB" id="A0AA48KD19"/>
<accession>A0AA48KD19</accession>
<organism evidence="2 3">
    <name type="scientific">Mesoterricola sediminis</name>
    <dbReference type="NCBI Taxonomy" id="2927980"/>
    <lineage>
        <taxon>Bacteria</taxon>
        <taxon>Pseudomonadati</taxon>
        <taxon>Acidobacteriota</taxon>
        <taxon>Holophagae</taxon>
        <taxon>Holophagales</taxon>
        <taxon>Holophagaceae</taxon>
        <taxon>Mesoterricola</taxon>
    </lineage>
</organism>
<keyword evidence="3" id="KW-1185">Reference proteome</keyword>
<sequence>MSFLPSLSRHAVRVAGFSLGLFAATLPAHAVEVTLTPAFQRVTDTGDLEILTRVDTDTLDDDANVHLGLQLHWAAGDGNNYAEASRTILAAGPSEILPDSPRARRRSIEIIDPLDFPETRAHMAQEAACAANLATFAAAFPEAGAGLQAILEECTYVDLDDLSLDLI</sequence>
<feature type="chain" id="PRO_5041378961" evidence="1">
    <location>
        <begin position="31"/>
        <end position="167"/>
    </location>
</feature>
<protein>
    <submittedName>
        <fullName evidence="2">Uncharacterized protein</fullName>
    </submittedName>
</protein>
<evidence type="ECO:0000313" key="2">
    <source>
        <dbReference type="EMBL" id="BDU77721.1"/>
    </source>
</evidence>
<dbReference type="RefSeq" id="WP_316410393.1">
    <property type="nucleotide sequence ID" value="NZ_AP027081.1"/>
</dbReference>